<keyword evidence="1" id="KW-0472">Membrane</keyword>
<keyword evidence="1" id="KW-0812">Transmembrane</keyword>
<accession>A0AB39PDS5</accession>
<protein>
    <submittedName>
        <fullName evidence="2">Uncharacterized protein</fullName>
    </submittedName>
</protein>
<dbReference type="AlphaFoldDB" id="A0AB39PDS5"/>
<dbReference type="RefSeq" id="WP_369237593.1">
    <property type="nucleotide sequence ID" value="NZ_CP163435.1"/>
</dbReference>
<feature type="transmembrane region" description="Helical" evidence="1">
    <location>
        <begin position="44"/>
        <end position="64"/>
    </location>
</feature>
<reference evidence="2" key="1">
    <citation type="submission" date="2024-07" db="EMBL/GenBank/DDBJ databases">
        <authorList>
            <person name="Yu S.T."/>
        </authorList>
    </citation>
    <scope>NUCLEOTIDE SEQUENCE</scope>
    <source>
        <strain evidence="2">R21</strain>
    </source>
</reference>
<evidence type="ECO:0000256" key="1">
    <source>
        <dbReference type="SAM" id="Phobius"/>
    </source>
</evidence>
<proteinExistence type="predicted"/>
<dbReference type="EMBL" id="CP163435">
    <property type="protein sequence ID" value="XDQ29008.1"/>
    <property type="molecule type" value="Genomic_DNA"/>
</dbReference>
<keyword evidence="1" id="KW-1133">Transmembrane helix</keyword>
<name>A0AB39PDS5_9ACTN</name>
<sequence>MNTQNDDLNVLDTLRKSLDDVTLAAPVEEIVARGRARRRQRRRMAVAAVGVAAAAGLALGVPGYGHPSTAPPSSGGAAPAAFVVEKQADGTVKVTWGKEQYFKDPAGLQQALRDAGFPVLVKTGVFCKGPDDHTKVDDSGVGVGVHKVMRGERTGTGDKGSGEGDTVVFVFDPAAMPAHTQLSIGYLNADQLAVTQGRPGSVERLVPTDVKLKCSTDWRS</sequence>
<evidence type="ECO:0000313" key="2">
    <source>
        <dbReference type="EMBL" id="XDQ29008.1"/>
    </source>
</evidence>
<gene>
    <name evidence="2" type="ORF">AB5J56_31885</name>
</gene>
<organism evidence="2">
    <name type="scientific">Streptomyces sp. R21</name>
    <dbReference type="NCBI Taxonomy" id="3238627"/>
    <lineage>
        <taxon>Bacteria</taxon>
        <taxon>Bacillati</taxon>
        <taxon>Actinomycetota</taxon>
        <taxon>Actinomycetes</taxon>
        <taxon>Kitasatosporales</taxon>
        <taxon>Streptomycetaceae</taxon>
        <taxon>Streptomyces</taxon>
    </lineage>
</organism>